<evidence type="ECO:0000313" key="3">
    <source>
        <dbReference type="Proteomes" id="UP000287605"/>
    </source>
</evidence>
<protein>
    <submittedName>
        <fullName evidence="2">LysR family transcriptional regulator</fullName>
    </submittedName>
</protein>
<dbReference type="Pfam" id="PF00126">
    <property type="entry name" value="HTH_1"/>
    <property type="match status" value="1"/>
</dbReference>
<accession>A0A430AN09</accession>
<keyword evidence="3" id="KW-1185">Reference proteome</keyword>
<organism evidence="2 3">
    <name type="scientific">Vagococcus elongatus</name>
    <dbReference type="NCBI Taxonomy" id="180344"/>
    <lineage>
        <taxon>Bacteria</taxon>
        <taxon>Bacillati</taxon>
        <taxon>Bacillota</taxon>
        <taxon>Bacilli</taxon>
        <taxon>Lactobacillales</taxon>
        <taxon>Enterococcaceae</taxon>
        <taxon>Vagococcus</taxon>
    </lineage>
</organism>
<dbReference type="RefSeq" id="WP_126809899.1">
    <property type="nucleotide sequence ID" value="NZ_NGKA01000022.1"/>
</dbReference>
<dbReference type="PANTHER" id="PTHR30432:SF1">
    <property type="entry name" value="DNA-BINDING TRANSCRIPTIONAL DUAL REGULATOR MODE"/>
    <property type="match status" value="1"/>
</dbReference>
<dbReference type="SUPFAM" id="SSF46785">
    <property type="entry name" value="Winged helix' DNA-binding domain"/>
    <property type="match status" value="1"/>
</dbReference>
<dbReference type="Gene3D" id="1.10.10.10">
    <property type="entry name" value="Winged helix-like DNA-binding domain superfamily/Winged helix DNA-binding domain"/>
    <property type="match status" value="1"/>
</dbReference>
<feature type="domain" description="HTH lysR-type" evidence="1">
    <location>
        <begin position="26"/>
        <end position="85"/>
    </location>
</feature>
<gene>
    <name evidence="2" type="ORF">CBF29_11655</name>
</gene>
<dbReference type="PANTHER" id="PTHR30432">
    <property type="entry name" value="TRANSCRIPTIONAL REGULATOR MODE"/>
    <property type="match status" value="1"/>
</dbReference>
<reference evidence="2 3" key="1">
    <citation type="submission" date="2017-05" db="EMBL/GenBank/DDBJ databases">
        <title>Vagococcus spp. assemblies.</title>
        <authorList>
            <person name="Gulvik C.A."/>
        </authorList>
    </citation>
    <scope>NUCLEOTIDE SEQUENCE [LARGE SCALE GENOMIC DNA]</scope>
    <source>
        <strain evidence="2 3">CCUG 51432</strain>
    </source>
</reference>
<evidence type="ECO:0000313" key="2">
    <source>
        <dbReference type="EMBL" id="RSU09353.1"/>
    </source>
</evidence>
<dbReference type="InterPro" id="IPR036388">
    <property type="entry name" value="WH-like_DNA-bd_sf"/>
</dbReference>
<sequence length="120" mass="13506">MEKEMTYTLTLRLVKEGIFFGPGVVRLLELVEKKGSLNSAAREMHMSYNKAWRIMQNAEKELGFPLILSSAGGADGGGSKVTDEGKRLKESYLAFQEKVYEVTEEYFKEVFLKSLGGDEK</sequence>
<proteinExistence type="predicted"/>
<dbReference type="GO" id="GO:0003700">
    <property type="term" value="F:DNA-binding transcription factor activity"/>
    <property type="evidence" value="ECO:0007669"/>
    <property type="project" value="InterPro"/>
</dbReference>
<dbReference type="InterPro" id="IPR036390">
    <property type="entry name" value="WH_DNA-bd_sf"/>
</dbReference>
<dbReference type="InterPro" id="IPR051815">
    <property type="entry name" value="Molybdate_resp_trans_reg"/>
</dbReference>
<evidence type="ECO:0000259" key="1">
    <source>
        <dbReference type="Pfam" id="PF00126"/>
    </source>
</evidence>
<dbReference type="InterPro" id="IPR000847">
    <property type="entry name" value="LysR_HTH_N"/>
</dbReference>
<name>A0A430AN09_9ENTE</name>
<dbReference type="EMBL" id="NGKA01000022">
    <property type="protein sequence ID" value="RSU09353.1"/>
    <property type="molecule type" value="Genomic_DNA"/>
</dbReference>
<dbReference type="Proteomes" id="UP000287605">
    <property type="component" value="Unassembled WGS sequence"/>
</dbReference>
<comment type="caution">
    <text evidence="2">The sequence shown here is derived from an EMBL/GenBank/DDBJ whole genome shotgun (WGS) entry which is preliminary data.</text>
</comment>
<dbReference type="OrthoDB" id="285216at2"/>
<dbReference type="AlphaFoldDB" id="A0A430AN09"/>